<dbReference type="InterPro" id="IPR045340">
    <property type="entry name" value="DUF6533"/>
</dbReference>
<evidence type="ECO:0000313" key="3">
    <source>
        <dbReference type="EMBL" id="KDQ56099.1"/>
    </source>
</evidence>
<feature type="domain" description="DUF6533" evidence="2">
    <location>
        <begin position="19"/>
        <end position="62"/>
    </location>
</feature>
<sequence>MQDFDPVSFVQDLQLLHLFQLSAAVVTIWDHLILFDQEVELIWKRPGIIAKIFFVLTRYCGPCFIVFILIFNFTGANSDSVSRSHLLVQAWASMLPGWVVQVIMQFRVYAMYNRQKWVLAFTFTCFIAQVVVVSAFFLLHNYVPVISIKFANWTACAITEQSADAIVPGLSIMIFEGILFFFALYKTVMHVLRLNYPWTSDGAIEVLLRDNILYFLMMFLFYGLLVIGWFTVPVCFETHPSLFPTLFGYRGPDPLSMSTDDLD</sequence>
<gene>
    <name evidence="3" type="ORF">JAAARDRAFT_320652</name>
</gene>
<keyword evidence="1" id="KW-0472">Membrane</keyword>
<accession>A0A067PMU0</accession>
<name>A0A067PMU0_9AGAM</name>
<feature type="transmembrane region" description="Helical" evidence="1">
    <location>
        <begin position="15"/>
        <end position="36"/>
    </location>
</feature>
<dbReference type="Pfam" id="PF20151">
    <property type="entry name" value="DUF6533"/>
    <property type="match status" value="1"/>
</dbReference>
<feature type="transmembrane region" description="Helical" evidence="1">
    <location>
        <begin position="48"/>
        <end position="71"/>
    </location>
</feature>
<keyword evidence="4" id="KW-1185">Reference proteome</keyword>
<keyword evidence="1" id="KW-0812">Transmembrane</keyword>
<dbReference type="AlphaFoldDB" id="A0A067PMU0"/>
<evidence type="ECO:0000259" key="2">
    <source>
        <dbReference type="Pfam" id="PF20151"/>
    </source>
</evidence>
<evidence type="ECO:0000313" key="4">
    <source>
        <dbReference type="Proteomes" id="UP000027265"/>
    </source>
</evidence>
<dbReference type="OrthoDB" id="3006981at2759"/>
<dbReference type="Proteomes" id="UP000027265">
    <property type="component" value="Unassembled WGS sequence"/>
</dbReference>
<evidence type="ECO:0000256" key="1">
    <source>
        <dbReference type="SAM" id="Phobius"/>
    </source>
</evidence>
<dbReference type="InParanoid" id="A0A067PMU0"/>
<dbReference type="HOGENOM" id="CLU_035509_15_3_1"/>
<feature type="transmembrane region" description="Helical" evidence="1">
    <location>
        <begin position="91"/>
        <end position="110"/>
    </location>
</feature>
<proteinExistence type="predicted"/>
<organism evidence="3 4">
    <name type="scientific">Jaapia argillacea MUCL 33604</name>
    <dbReference type="NCBI Taxonomy" id="933084"/>
    <lineage>
        <taxon>Eukaryota</taxon>
        <taxon>Fungi</taxon>
        <taxon>Dikarya</taxon>
        <taxon>Basidiomycota</taxon>
        <taxon>Agaricomycotina</taxon>
        <taxon>Agaricomycetes</taxon>
        <taxon>Agaricomycetidae</taxon>
        <taxon>Jaapiales</taxon>
        <taxon>Jaapiaceae</taxon>
        <taxon>Jaapia</taxon>
    </lineage>
</organism>
<keyword evidence="1" id="KW-1133">Transmembrane helix</keyword>
<feature type="transmembrane region" description="Helical" evidence="1">
    <location>
        <begin position="117"/>
        <end position="139"/>
    </location>
</feature>
<feature type="transmembrane region" description="Helical" evidence="1">
    <location>
        <begin position="165"/>
        <end position="185"/>
    </location>
</feature>
<protein>
    <recommendedName>
        <fullName evidence="2">DUF6533 domain-containing protein</fullName>
    </recommendedName>
</protein>
<reference evidence="4" key="1">
    <citation type="journal article" date="2014" name="Proc. Natl. Acad. Sci. U.S.A.">
        <title>Extensive sampling of basidiomycete genomes demonstrates inadequacy of the white-rot/brown-rot paradigm for wood decay fungi.</title>
        <authorList>
            <person name="Riley R."/>
            <person name="Salamov A.A."/>
            <person name="Brown D.W."/>
            <person name="Nagy L.G."/>
            <person name="Floudas D."/>
            <person name="Held B.W."/>
            <person name="Levasseur A."/>
            <person name="Lombard V."/>
            <person name="Morin E."/>
            <person name="Otillar R."/>
            <person name="Lindquist E.A."/>
            <person name="Sun H."/>
            <person name="LaButti K.M."/>
            <person name="Schmutz J."/>
            <person name="Jabbour D."/>
            <person name="Luo H."/>
            <person name="Baker S.E."/>
            <person name="Pisabarro A.G."/>
            <person name="Walton J.D."/>
            <person name="Blanchette R.A."/>
            <person name="Henrissat B."/>
            <person name="Martin F."/>
            <person name="Cullen D."/>
            <person name="Hibbett D.S."/>
            <person name="Grigoriev I.V."/>
        </authorList>
    </citation>
    <scope>NUCLEOTIDE SEQUENCE [LARGE SCALE GENOMIC DNA]</scope>
    <source>
        <strain evidence="4">MUCL 33604</strain>
    </source>
</reference>
<feature type="transmembrane region" description="Helical" evidence="1">
    <location>
        <begin position="212"/>
        <end position="232"/>
    </location>
</feature>
<dbReference type="EMBL" id="KL197723">
    <property type="protein sequence ID" value="KDQ56099.1"/>
    <property type="molecule type" value="Genomic_DNA"/>
</dbReference>